<feature type="transmembrane region" description="Helical" evidence="6">
    <location>
        <begin position="270"/>
        <end position="288"/>
    </location>
</feature>
<protein>
    <submittedName>
        <fullName evidence="7">Mpv17 / PMP22 family protein</fullName>
    </submittedName>
</protein>
<dbReference type="Proteomes" id="UP000241769">
    <property type="component" value="Unassembled WGS sequence"/>
</dbReference>
<dbReference type="Pfam" id="PF04117">
    <property type="entry name" value="Mpv17_PMP22"/>
    <property type="match status" value="1"/>
</dbReference>
<evidence type="ECO:0000313" key="7">
    <source>
        <dbReference type="EMBL" id="PRP84936.1"/>
    </source>
</evidence>
<gene>
    <name evidence="7" type="ORF">PROFUN_07590</name>
</gene>
<evidence type="ECO:0000313" key="8">
    <source>
        <dbReference type="Proteomes" id="UP000241769"/>
    </source>
</evidence>
<comment type="caution">
    <text evidence="7">The sequence shown here is derived from an EMBL/GenBank/DDBJ whole genome shotgun (WGS) entry which is preliminary data.</text>
</comment>
<keyword evidence="4 6" id="KW-1133">Transmembrane helix</keyword>
<sequence>MKLRPFPGVRSLNKHLQKLHGQIARSYVSSPSNSTGPHSGYWKTIDLGNENDDEACCTVHCLKFVDGKFAFVVRQLTSEENQISPGLFIIMSLSKPIYAWKFYIHLLKTVPIQTKTGTAIVLGFLGNIVTQKVFEKKATFEWGRAGKVLAYYAIMMPIAHYWYKFLDRLFEKRAERAKLDAEKEKEKKPQTGLSVIDSTVLKKLALDELIFDPFCIFLFFTVIGVLERKSLSQIREKIGKEYWITQKMSWKLWPAVQLINFALVPGDFRILFVNVISFVWGIFLQLRASN</sequence>
<keyword evidence="5 6" id="KW-0472">Membrane</keyword>
<dbReference type="FunCoup" id="A0A2P6NLU2">
    <property type="interactions" value="167"/>
</dbReference>
<proteinExistence type="inferred from homology"/>
<evidence type="ECO:0000256" key="3">
    <source>
        <dbReference type="ARBA" id="ARBA00022692"/>
    </source>
</evidence>
<dbReference type="InterPro" id="IPR007248">
    <property type="entry name" value="Mpv17_PMP22"/>
</dbReference>
<keyword evidence="3 6" id="KW-0812">Transmembrane</keyword>
<dbReference type="EMBL" id="MDYQ01000054">
    <property type="protein sequence ID" value="PRP84936.1"/>
    <property type="molecule type" value="Genomic_DNA"/>
</dbReference>
<evidence type="ECO:0000256" key="1">
    <source>
        <dbReference type="ARBA" id="ARBA00004141"/>
    </source>
</evidence>
<organism evidence="7 8">
    <name type="scientific">Planoprotostelium fungivorum</name>
    <dbReference type="NCBI Taxonomy" id="1890364"/>
    <lineage>
        <taxon>Eukaryota</taxon>
        <taxon>Amoebozoa</taxon>
        <taxon>Evosea</taxon>
        <taxon>Variosea</taxon>
        <taxon>Cavosteliida</taxon>
        <taxon>Cavosteliaceae</taxon>
        <taxon>Planoprotostelium</taxon>
    </lineage>
</organism>
<keyword evidence="8" id="KW-1185">Reference proteome</keyword>
<dbReference type="GO" id="GO:0005737">
    <property type="term" value="C:cytoplasm"/>
    <property type="evidence" value="ECO:0007669"/>
    <property type="project" value="TreeGrafter"/>
</dbReference>
<reference evidence="7 8" key="1">
    <citation type="journal article" date="2018" name="Genome Biol. Evol.">
        <title>Multiple Roots of Fruiting Body Formation in Amoebozoa.</title>
        <authorList>
            <person name="Hillmann F."/>
            <person name="Forbes G."/>
            <person name="Novohradska S."/>
            <person name="Ferling I."/>
            <person name="Riege K."/>
            <person name="Groth M."/>
            <person name="Westermann M."/>
            <person name="Marz M."/>
            <person name="Spaller T."/>
            <person name="Winckler T."/>
            <person name="Schaap P."/>
            <person name="Glockner G."/>
        </authorList>
    </citation>
    <scope>NUCLEOTIDE SEQUENCE [LARGE SCALE GENOMIC DNA]</scope>
    <source>
        <strain evidence="7 8">Jena</strain>
    </source>
</reference>
<evidence type="ECO:0000256" key="2">
    <source>
        <dbReference type="ARBA" id="ARBA00006824"/>
    </source>
</evidence>
<name>A0A2P6NLU2_9EUKA</name>
<evidence type="ECO:0000256" key="5">
    <source>
        <dbReference type="ARBA" id="ARBA00023136"/>
    </source>
</evidence>
<dbReference type="OrthoDB" id="10267969at2759"/>
<dbReference type="GO" id="GO:0016020">
    <property type="term" value="C:membrane"/>
    <property type="evidence" value="ECO:0007669"/>
    <property type="project" value="UniProtKB-SubCell"/>
</dbReference>
<dbReference type="STRING" id="1890364.A0A2P6NLU2"/>
<comment type="similarity">
    <text evidence="2 6">Belongs to the peroxisomal membrane protein PXMP2/4 family.</text>
</comment>
<dbReference type="AlphaFoldDB" id="A0A2P6NLU2"/>
<comment type="subcellular location">
    <subcellularLocation>
        <location evidence="1">Membrane</location>
        <topology evidence="1">Multi-pass membrane protein</topology>
    </subcellularLocation>
</comment>
<dbReference type="InParanoid" id="A0A2P6NLU2"/>
<accession>A0A2P6NLU2</accession>
<evidence type="ECO:0000256" key="6">
    <source>
        <dbReference type="RuleBase" id="RU363053"/>
    </source>
</evidence>
<evidence type="ECO:0000256" key="4">
    <source>
        <dbReference type="ARBA" id="ARBA00022989"/>
    </source>
</evidence>
<feature type="transmembrane region" description="Helical" evidence="6">
    <location>
        <begin position="209"/>
        <end position="227"/>
    </location>
</feature>
<dbReference type="PANTHER" id="PTHR11266">
    <property type="entry name" value="PEROXISOMAL MEMBRANE PROTEIN 2, PXMP2 MPV17"/>
    <property type="match status" value="1"/>
</dbReference>